<dbReference type="EMBL" id="VJXR01000010">
    <property type="protein sequence ID" value="TRW46384.1"/>
    <property type="molecule type" value="Genomic_DNA"/>
</dbReference>
<sequence length="222" mass="24932">MTTDAVEVEDRFTTIPTGWDPVAPEVFKTAKAVALEVLSVEGDRPAHVRLARYYDRERKYAAATFTDLPNIADDVTADDLLAVSLLSVRISPLDVRRLVEPSPERSAVLASLRALPDVGLTMADADTLTAMAVFYEDVKHALKDPWAKSSDRWVTASKLCARKRPDLFPVRDRKVRDLLGLTRFADYRVDWQVFRHLAQSDEVRQATLKALRQVPDAETVKV</sequence>
<comment type="caution">
    <text evidence="1">The sequence shown here is derived from an EMBL/GenBank/DDBJ whole genome shotgun (WGS) entry which is preliminary data.</text>
</comment>
<dbReference type="InterPro" id="IPR046275">
    <property type="entry name" value="DUF6308"/>
</dbReference>
<organism evidence="1 2">
    <name type="scientific">Georgenia yuyongxinii</name>
    <dbReference type="NCBI Taxonomy" id="2589797"/>
    <lineage>
        <taxon>Bacteria</taxon>
        <taxon>Bacillati</taxon>
        <taxon>Actinomycetota</taxon>
        <taxon>Actinomycetes</taxon>
        <taxon>Micrococcales</taxon>
        <taxon>Bogoriellaceae</taxon>
        <taxon>Georgenia</taxon>
    </lineage>
</organism>
<dbReference type="Proteomes" id="UP000318693">
    <property type="component" value="Unassembled WGS sequence"/>
</dbReference>
<reference evidence="1 2" key="1">
    <citation type="submission" date="2019-07" db="EMBL/GenBank/DDBJ databases">
        <title>Georgenia wutianyii sp. nov. and Georgenia *** sp. nov. isolated from plateau pika (Ochotona curzoniae) in the Qinghai-Tibet plateau of China.</title>
        <authorList>
            <person name="Tian Z."/>
        </authorList>
    </citation>
    <scope>NUCLEOTIDE SEQUENCE [LARGE SCALE GENOMIC DNA]</scope>
    <source>
        <strain evidence="1 2">Z446</strain>
    </source>
</reference>
<evidence type="ECO:0000313" key="2">
    <source>
        <dbReference type="Proteomes" id="UP000318693"/>
    </source>
</evidence>
<name>A0A552WUD7_9MICO</name>
<proteinExistence type="predicted"/>
<keyword evidence="2" id="KW-1185">Reference proteome</keyword>
<evidence type="ECO:0000313" key="1">
    <source>
        <dbReference type="EMBL" id="TRW46384.1"/>
    </source>
</evidence>
<protein>
    <submittedName>
        <fullName evidence="1">Uncharacterized protein</fullName>
    </submittedName>
</protein>
<dbReference type="RefSeq" id="WP_143417528.1">
    <property type="nucleotide sequence ID" value="NZ_VJXR01000010.1"/>
</dbReference>
<dbReference type="AlphaFoldDB" id="A0A552WUD7"/>
<dbReference type="Pfam" id="PF19827">
    <property type="entry name" value="DUF6308"/>
    <property type="match status" value="1"/>
</dbReference>
<gene>
    <name evidence="1" type="ORF">FJ693_05510</name>
</gene>
<accession>A0A552WUD7</accession>